<evidence type="ECO:0000313" key="2">
    <source>
        <dbReference type="Proteomes" id="UP000012227"/>
    </source>
</evidence>
<accession>N1W716</accession>
<name>N1W716_9LEPT</name>
<dbReference type="Proteomes" id="UP000012227">
    <property type="component" value="Unassembled WGS sequence"/>
</dbReference>
<protein>
    <submittedName>
        <fullName evidence="1">Uncharacterized protein</fullName>
    </submittedName>
</protein>
<dbReference type="AlphaFoldDB" id="N1W716"/>
<sequence>MIRILFLISKTIFGANNENTIALTTFVGMSTLPFTGIPSRRRGNSIPPNHR</sequence>
<dbReference type="STRING" id="1218591.LEP1GSC199_4139"/>
<proteinExistence type="predicted"/>
<evidence type="ECO:0000313" key="1">
    <source>
        <dbReference type="EMBL" id="EMY69255.1"/>
    </source>
</evidence>
<reference evidence="1 2" key="1">
    <citation type="submission" date="2013-03" db="EMBL/GenBank/DDBJ databases">
        <authorList>
            <person name="Harkins D.M."/>
            <person name="Durkin A.S."/>
            <person name="Brinkac L.M."/>
            <person name="Haft D.H."/>
            <person name="Selengut J.D."/>
            <person name="Sanka R."/>
            <person name="DePew J."/>
            <person name="Purushe J."/>
            <person name="Galloway R.L."/>
            <person name="Vinetz J.M."/>
            <person name="Sutton G.G."/>
            <person name="Nierman W.C."/>
            <person name="Fouts D.E."/>
        </authorList>
    </citation>
    <scope>NUCLEOTIDE SEQUENCE [LARGE SCALE GENOMIC DNA]</scope>
    <source>
        <strain evidence="1 2">Waz Holland</strain>
    </source>
</reference>
<dbReference type="EMBL" id="AOGY02000056">
    <property type="protein sequence ID" value="EMY69255.1"/>
    <property type="molecule type" value="Genomic_DNA"/>
</dbReference>
<organism evidence="1 2">
    <name type="scientific">Leptospira vanthielii serovar Holland str. Waz Holland = ATCC 700522</name>
    <dbReference type="NCBI Taxonomy" id="1218591"/>
    <lineage>
        <taxon>Bacteria</taxon>
        <taxon>Pseudomonadati</taxon>
        <taxon>Spirochaetota</taxon>
        <taxon>Spirochaetia</taxon>
        <taxon>Leptospirales</taxon>
        <taxon>Leptospiraceae</taxon>
        <taxon>Leptospira</taxon>
    </lineage>
</organism>
<comment type="caution">
    <text evidence="1">The sequence shown here is derived from an EMBL/GenBank/DDBJ whole genome shotgun (WGS) entry which is preliminary data.</text>
</comment>
<gene>
    <name evidence="1" type="ORF">LEP1GSC199_4139</name>
</gene>